<feature type="region of interest" description="Disordered" evidence="1">
    <location>
        <begin position="159"/>
        <end position="184"/>
    </location>
</feature>
<keyword evidence="4" id="KW-1185">Reference proteome</keyword>
<keyword evidence="2" id="KW-0812">Transmembrane</keyword>
<protein>
    <submittedName>
        <fullName evidence="3">Uncharacterized protein</fullName>
    </submittedName>
</protein>
<feature type="transmembrane region" description="Helical" evidence="2">
    <location>
        <begin position="12"/>
        <end position="33"/>
    </location>
</feature>
<keyword evidence="2" id="KW-0472">Membrane</keyword>
<sequence>MGIPTGTITWDALLTGALAVPATFLAAVLAFWLQSRHSSRQGLVEAVESLRELVMRVASTTSPAPADGPWVPGGARRLTEAEARLFVDLGERITRVRSRCGRRDRALAAGLRDAHVSVIAAVVGGETAEAAVVWRFLDAWLDSRSGVRRGRITVEALRPSRRTMGAGSGAGAGAGAGQQAPARS</sequence>
<dbReference type="EMBL" id="FNUC01000004">
    <property type="protein sequence ID" value="SEF17897.1"/>
    <property type="molecule type" value="Genomic_DNA"/>
</dbReference>
<gene>
    <name evidence="3" type="ORF">SAMN04488561_6106</name>
</gene>
<organism evidence="3 4">
    <name type="scientific">Jiangella alba</name>
    <dbReference type="NCBI Taxonomy" id="561176"/>
    <lineage>
        <taxon>Bacteria</taxon>
        <taxon>Bacillati</taxon>
        <taxon>Actinomycetota</taxon>
        <taxon>Actinomycetes</taxon>
        <taxon>Jiangellales</taxon>
        <taxon>Jiangellaceae</taxon>
        <taxon>Jiangella</taxon>
    </lineage>
</organism>
<name>A0A1H5PXZ7_9ACTN</name>
<proteinExistence type="predicted"/>
<evidence type="ECO:0000313" key="3">
    <source>
        <dbReference type="EMBL" id="SEF17897.1"/>
    </source>
</evidence>
<evidence type="ECO:0000256" key="2">
    <source>
        <dbReference type="SAM" id="Phobius"/>
    </source>
</evidence>
<accession>A0A1H5PXZ7</accession>
<dbReference type="AlphaFoldDB" id="A0A1H5PXZ7"/>
<reference evidence="4" key="1">
    <citation type="submission" date="2016-10" db="EMBL/GenBank/DDBJ databases">
        <authorList>
            <person name="Varghese N."/>
            <person name="Submissions S."/>
        </authorList>
    </citation>
    <scope>NUCLEOTIDE SEQUENCE [LARGE SCALE GENOMIC DNA]</scope>
    <source>
        <strain evidence="4">DSM 45237</strain>
    </source>
</reference>
<keyword evidence="2" id="KW-1133">Transmembrane helix</keyword>
<evidence type="ECO:0000256" key="1">
    <source>
        <dbReference type="SAM" id="MobiDB-lite"/>
    </source>
</evidence>
<feature type="compositionally biased region" description="Gly residues" evidence="1">
    <location>
        <begin position="166"/>
        <end position="176"/>
    </location>
</feature>
<evidence type="ECO:0000313" key="4">
    <source>
        <dbReference type="Proteomes" id="UP000181980"/>
    </source>
</evidence>
<dbReference type="Proteomes" id="UP000181980">
    <property type="component" value="Unassembled WGS sequence"/>
</dbReference>